<gene>
    <name evidence="2" type="ORF">TIFTF001_008177</name>
</gene>
<name>A0AA87ZSV5_FICCA</name>
<sequence length="84" mass="9682">MSWINNFLFQWYVFVRLRRRRPPTLSATVARPDDDEQIGRQGQSMSPSPDKNPHRRENRVQPAQGITMEAVRDSSGGAKESRRG</sequence>
<dbReference type="AlphaFoldDB" id="A0AA87ZSV5"/>
<feature type="compositionally biased region" description="Polar residues" evidence="1">
    <location>
        <begin position="40"/>
        <end position="49"/>
    </location>
</feature>
<dbReference type="EMBL" id="BTGU01000009">
    <property type="protein sequence ID" value="GMN38945.1"/>
    <property type="molecule type" value="Genomic_DNA"/>
</dbReference>
<evidence type="ECO:0000313" key="3">
    <source>
        <dbReference type="Proteomes" id="UP001187192"/>
    </source>
</evidence>
<feature type="region of interest" description="Disordered" evidence="1">
    <location>
        <begin position="22"/>
        <end position="84"/>
    </location>
</feature>
<protein>
    <submittedName>
        <fullName evidence="2">Uncharacterized protein</fullName>
    </submittedName>
</protein>
<keyword evidence="3" id="KW-1185">Reference proteome</keyword>
<organism evidence="2 3">
    <name type="scientific">Ficus carica</name>
    <name type="common">Common fig</name>
    <dbReference type="NCBI Taxonomy" id="3494"/>
    <lineage>
        <taxon>Eukaryota</taxon>
        <taxon>Viridiplantae</taxon>
        <taxon>Streptophyta</taxon>
        <taxon>Embryophyta</taxon>
        <taxon>Tracheophyta</taxon>
        <taxon>Spermatophyta</taxon>
        <taxon>Magnoliopsida</taxon>
        <taxon>eudicotyledons</taxon>
        <taxon>Gunneridae</taxon>
        <taxon>Pentapetalae</taxon>
        <taxon>rosids</taxon>
        <taxon>fabids</taxon>
        <taxon>Rosales</taxon>
        <taxon>Moraceae</taxon>
        <taxon>Ficeae</taxon>
        <taxon>Ficus</taxon>
    </lineage>
</organism>
<evidence type="ECO:0000313" key="2">
    <source>
        <dbReference type="EMBL" id="GMN38945.1"/>
    </source>
</evidence>
<reference evidence="2" key="1">
    <citation type="submission" date="2023-07" db="EMBL/GenBank/DDBJ databases">
        <title>draft genome sequence of fig (Ficus carica).</title>
        <authorList>
            <person name="Takahashi T."/>
            <person name="Nishimura K."/>
        </authorList>
    </citation>
    <scope>NUCLEOTIDE SEQUENCE</scope>
</reference>
<proteinExistence type="predicted"/>
<evidence type="ECO:0000256" key="1">
    <source>
        <dbReference type="SAM" id="MobiDB-lite"/>
    </source>
</evidence>
<accession>A0AA87ZSV5</accession>
<comment type="caution">
    <text evidence="2">The sequence shown here is derived from an EMBL/GenBank/DDBJ whole genome shotgun (WGS) entry which is preliminary data.</text>
</comment>
<dbReference type="Proteomes" id="UP001187192">
    <property type="component" value="Unassembled WGS sequence"/>
</dbReference>